<evidence type="ECO:0000313" key="13">
    <source>
        <dbReference type="Proteomes" id="UP000602510"/>
    </source>
</evidence>
<feature type="compositionally biased region" description="Low complexity" evidence="8">
    <location>
        <begin position="1"/>
        <end position="10"/>
    </location>
</feature>
<dbReference type="PANTHER" id="PTHR10037">
    <property type="entry name" value="VOLTAGE-GATED CATION CHANNEL CALCIUM AND SODIUM"/>
    <property type="match status" value="1"/>
</dbReference>
<keyword evidence="6 9" id="KW-1133">Transmembrane helix</keyword>
<comment type="caution">
    <text evidence="11">The sequence shown here is derived from an EMBL/GenBank/DDBJ whole genome shotgun (WGS) entry which is preliminary data.</text>
</comment>
<evidence type="ECO:0000256" key="5">
    <source>
        <dbReference type="ARBA" id="ARBA00022837"/>
    </source>
</evidence>
<evidence type="ECO:0000256" key="8">
    <source>
        <dbReference type="SAM" id="MobiDB-lite"/>
    </source>
</evidence>
<feature type="transmembrane region" description="Helical" evidence="9">
    <location>
        <begin position="153"/>
        <end position="171"/>
    </location>
</feature>
<dbReference type="InterPro" id="IPR002048">
    <property type="entry name" value="EF_hand_dom"/>
</dbReference>
<evidence type="ECO:0000256" key="2">
    <source>
        <dbReference type="ARBA" id="ARBA00005253"/>
    </source>
</evidence>
<dbReference type="InterPro" id="IPR027359">
    <property type="entry name" value="Volt_channel_dom_sf"/>
</dbReference>
<feature type="compositionally biased region" description="Basic and acidic residues" evidence="8">
    <location>
        <begin position="406"/>
        <end position="447"/>
    </location>
</feature>
<proteinExistence type="inferred from homology"/>
<dbReference type="GO" id="GO:0005248">
    <property type="term" value="F:voltage-gated sodium channel activity"/>
    <property type="evidence" value="ECO:0007669"/>
    <property type="project" value="TreeGrafter"/>
</dbReference>
<feature type="transmembrane region" description="Helical" evidence="9">
    <location>
        <begin position="498"/>
        <end position="515"/>
    </location>
</feature>
<dbReference type="Proteomes" id="UP000704712">
    <property type="component" value="Unassembled WGS sequence"/>
</dbReference>
<dbReference type="EMBL" id="JAACNO010002876">
    <property type="protein sequence ID" value="KAF4130069.1"/>
    <property type="molecule type" value="Genomic_DNA"/>
</dbReference>
<feature type="transmembrane region" description="Helical" evidence="9">
    <location>
        <begin position="610"/>
        <end position="635"/>
    </location>
</feature>
<keyword evidence="5" id="KW-0106">Calcium</keyword>
<dbReference type="InterPro" id="IPR005821">
    <property type="entry name" value="Ion_trans_dom"/>
</dbReference>
<dbReference type="PANTHER" id="PTHR10037:SF62">
    <property type="entry name" value="SODIUM CHANNEL PROTEIN 60E"/>
    <property type="match status" value="1"/>
</dbReference>
<dbReference type="GO" id="GO:0001518">
    <property type="term" value="C:voltage-gated sodium channel complex"/>
    <property type="evidence" value="ECO:0007669"/>
    <property type="project" value="TreeGrafter"/>
</dbReference>
<dbReference type="Gene3D" id="1.20.120.350">
    <property type="entry name" value="Voltage-gated potassium channels. Chain C"/>
    <property type="match status" value="2"/>
</dbReference>
<evidence type="ECO:0000313" key="12">
    <source>
        <dbReference type="EMBL" id="KAF4130069.1"/>
    </source>
</evidence>
<feature type="domain" description="EF-hand" evidence="10">
    <location>
        <begin position="758"/>
        <end position="793"/>
    </location>
</feature>
<dbReference type="InterPro" id="IPR011992">
    <property type="entry name" value="EF-hand-dom_pair"/>
</dbReference>
<evidence type="ECO:0000256" key="9">
    <source>
        <dbReference type="SAM" id="Phobius"/>
    </source>
</evidence>
<dbReference type="Gene3D" id="1.10.238.10">
    <property type="entry name" value="EF-hand"/>
    <property type="match status" value="1"/>
</dbReference>
<feature type="region of interest" description="Disordered" evidence="8">
    <location>
        <begin position="964"/>
        <end position="995"/>
    </location>
</feature>
<keyword evidence="4" id="KW-0677">Repeat</keyword>
<evidence type="ECO:0000256" key="1">
    <source>
        <dbReference type="ARBA" id="ARBA00004141"/>
    </source>
</evidence>
<feature type="transmembrane region" description="Helical" evidence="9">
    <location>
        <begin position="355"/>
        <end position="378"/>
    </location>
</feature>
<dbReference type="SUPFAM" id="SSF47473">
    <property type="entry name" value="EF-hand"/>
    <property type="match status" value="1"/>
</dbReference>
<dbReference type="Pfam" id="PF13499">
    <property type="entry name" value="EF-hand_7"/>
    <property type="match status" value="1"/>
</dbReference>
<feature type="region of interest" description="Disordered" evidence="8">
    <location>
        <begin position="859"/>
        <end position="929"/>
    </location>
</feature>
<protein>
    <submittedName>
        <fullName evidence="11">EF-hand domain pair</fullName>
    </submittedName>
</protein>
<dbReference type="Proteomes" id="UP000602510">
    <property type="component" value="Unassembled WGS sequence"/>
</dbReference>
<evidence type="ECO:0000256" key="4">
    <source>
        <dbReference type="ARBA" id="ARBA00022737"/>
    </source>
</evidence>
<dbReference type="AlphaFoldDB" id="A0A833SYL1"/>
<sequence length="995" mass="109860">MLAARAAANRKVADARRAKEANEWNVVHDVAPGEEGSDATAATPLNEEGGKVEEAAPQNEAKTLAPTTTPVDTSADAKDEVKKEEDSEKIRLIPLTDLTGFQLCYVRVANIAIGTLNNTWFNSIVMLCISWASLSVGLQTYPTLGESIILNDMDLFVLAVFILEAFIKIMAEGLYPWRFFTGKEMRWNCFDFAIIVMSLPIWGSALGGSSIAILRMLRLMRIMKLVKRIPQLYMIVMGLIGGLKSIGYIMLLLFLVFYLYAISGMYAWQDNDTFHFRSVPIAMITLFRMSTLENWATIMDINYFGCDRFDGGYYSTDPAKTASFQYCNVTRVYGANVTDSSLASQRALNQVMATLYFITFILISAFVMLSLFIGAITMSMTQSMEHMKKAQEEAEAKKRAEKARKRAQEAELRALEAEKKRAAGEAQEKSDLDPTKTGKLSAAERRERQKMREVLMQTWDDCDLTDILTQQQGDTRSIKGAYLKVAGVATKIVEHPKFSLFVTCVIIMAGVMVGLQTSSEVVDVLGALLTGLDTAILTVFTAEVTLKILAEGLEPWNYFRGAWNVFDFIIVVGSFTKGSGGMLTMLRLLRLLRVLKLVRAFPQLQVIVSALIKGVSSIGYIGLILLLCFYVFGIVGNMLFAENDPFHFQYLHFAMISLFQLATMDGWSDVLYINYYGCDLYGYDAYRDLGYECKHQPGGMLAVLYFFVFIVLGGMVLITLFIGVVTTSMEEATQEMEAEKELVRRVEALRSQHDIDAKVVASYMQVFRMLDLDGSGSVEEAELRTGLAAIGKYPTYEELKEMMDVVDEDGSGQIDIVEFVEFMIHVREKSNQQHAARLAAEAALAAEVAAENAAAIETSIADSEPMNGEVGSSSARHQSVNGTEDPSSNGEKVLVINNDNGDEASHVAPFKHSSRSWSSPRAALSPRNGLNCSVMPYISDKESQDANVDANSTNPGISLDVEAHSEEGSETALLSQEAPARPRSGRVTSKILPSG</sequence>
<evidence type="ECO:0000256" key="7">
    <source>
        <dbReference type="ARBA" id="ARBA00023136"/>
    </source>
</evidence>
<feature type="region of interest" description="Disordered" evidence="8">
    <location>
        <begin position="387"/>
        <end position="447"/>
    </location>
</feature>
<dbReference type="PROSITE" id="PS00018">
    <property type="entry name" value="EF_HAND_1"/>
    <property type="match status" value="2"/>
</dbReference>
<dbReference type="InterPro" id="IPR018247">
    <property type="entry name" value="EF_Hand_1_Ca_BS"/>
</dbReference>
<name>A0A833SYL1_PHYIN</name>
<dbReference type="GO" id="GO:0005509">
    <property type="term" value="F:calcium ion binding"/>
    <property type="evidence" value="ECO:0007669"/>
    <property type="project" value="InterPro"/>
</dbReference>
<dbReference type="InterPro" id="IPR043203">
    <property type="entry name" value="VGCC_Ca_Na"/>
</dbReference>
<keyword evidence="3 9" id="KW-0812">Transmembrane</keyword>
<comment type="subcellular location">
    <subcellularLocation>
        <location evidence="1">Membrane</location>
        <topology evidence="1">Multi-pass membrane protein</topology>
    </subcellularLocation>
</comment>
<feature type="transmembrane region" description="Helical" evidence="9">
    <location>
        <begin position="703"/>
        <end position="725"/>
    </location>
</feature>
<evidence type="ECO:0000256" key="3">
    <source>
        <dbReference type="ARBA" id="ARBA00022692"/>
    </source>
</evidence>
<gene>
    <name evidence="11" type="ORF">GN244_ATG04282</name>
    <name evidence="12" type="ORF">GN958_ATG20728</name>
</gene>
<reference evidence="11" key="1">
    <citation type="submission" date="2020-04" db="EMBL/GenBank/DDBJ databases">
        <title>Hybrid Assembly of Korean Phytophthora infestans isolates.</title>
        <authorList>
            <person name="Prokchorchik M."/>
            <person name="Lee Y."/>
            <person name="Seo J."/>
            <person name="Cho J.-H."/>
            <person name="Park Y.-E."/>
            <person name="Jang D.-C."/>
            <person name="Im J.-S."/>
            <person name="Choi J.-G."/>
            <person name="Park H.-J."/>
            <person name="Lee G.-B."/>
            <person name="Lee Y.-G."/>
            <person name="Hong S.-Y."/>
            <person name="Cho K."/>
            <person name="Sohn K.H."/>
        </authorList>
    </citation>
    <scope>NUCLEOTIDE SEQUENCE</scope>
    <source>
        <strain evidence="11">KR_1_A1</strain>
        <strain evidence="12">KR_2_A2</strain>
    </source>
</reference>
<evidence type="ECO:0000256" key="6">
    <source>
        <dbReference type="ARBA" id="ARBA00022989"/>
    </source>
</evidence>
<feature type="domain" description="EF-hand" evidence="10">
    <location>
        <begin position="794"/>
        <end position="829"/>
    </location>
</feature>
<evidence type="ECO:0000259" key="10">
    <source>
        <dbReference type="PROSITE" id="PS50222"/>
    </source>
</evidence>
<feature type="compositionally biased region" description="Basic and acidic residues" evidence="8">
    <location>
        <begin position="11"/>
        <end position="22"/>
    </location>
</feature>
<feature type="transmembrane region" description="Helical" evidence="9">
    <location>
        <begin position="235"/>
        <end position="261"/>
    </location>
</feature>
<dbReference type="Pfam" id="PF00520">
    <property type="entry name" value="Ion_trans"/>
    <property type="match status" value="2"/>
</dbReference>
<dbReference type="FunFam" id="1.10.238.10:FF:000178">
    <property type="entry name" value="Calmodulin-2 A"/>
    <property type="match status" value="1"/>
</dbReference>
<feature type="compositionally biased region" description="Polar residues" evidence="8">
    <location>
        <begin position="870"/>
        <end position="890"/>
    </location>
</feature>
<evidence type="ECO:0000313" key="11">
    <source>
        <dbReference type="EMBL" id="KAF4043412.1"/>
    </source>
</evidence>
<keyword evidence="13" id="KW-1185">Reference proteome</keyword>
<feature type="compositionally biased region" description="Basic and acidic residues" evidence="8">
    <location>
        <begin position="387"/>
        <end position="398"/>
    </location>
</feature>
<dbReference type="PROSITE" id="PS50222">
    <property type="entry name" value="EF_HAND_2"/>
    <property type="match status" value="2"/>
</dbReference>
<feature type="transmembrane region" description="Helical" evidence="9">
    <location>
        <begin position="191"/>
        <end position="214"/>
    </location>
</feature>
<comment type="similarity">
    <text evidence="2">Belongs to the centrin family.</text>
</comment>
<accession>A0A833SYL1</accession>
<dbReference type="SMART" id="SM00054">
    <property type="entry name" value="EFh"/>
    <property type="match status" value="2"/>
</dbReference>
<keyword evidence="7 9" id="KW-0472">Membrane</keyword>
<organism evidence="11 13">
    <name type="scientific">Phytophthora infestans</name>
    <name type="common">Potato late blight agent</name>
    <name type="synonym">Botrytis infestans</name>
    <dbReference type="NCBI Taxonomy" id="4787"/>
    <lineage>
        <taxon>Eukaryota</taxon>
        <taxon>Sar</taxon>
        <taxon>Stramenopiles</taxon>
        <taxon>Oomycota</taxon>
        <taxon>Peronosporomycetes</taxon>
        <taxon>Peronosporales</taxon>
        <taxon>Peronosporaceae</taxon>
        <taxon>Phytophthora</taxon>
    </lineage>
</organism>
<feature type="transmembrane region" description="Helical" evidence="9">
    <location>
        <begin position="565"/>
        <end position="589"/>
    </location>
</feature>
<dbReference type="SUPFAM" id="SSF81324">
    <property type="entry name" value="Voltage-gated potassium channels"/>
    <property type="match status" value="2"/>
</dbReference>
<dbReference type="EMBL" id="WSZM01000089">
    <property type="protein sequence ID" value="KAF4043412.1"/>
    <property type="molecule type" value="Genomic_DNA"/>
</dbReference>
<feature type="region of interest" description="Disordered" evidence="8">
    <location>
        <begin position="1"/>
        <end position="83"/>
    </location>
</feature>
<dbReference type="GO" id="GO:0043226">
    <property type="term" value="C:organelle"/>
    <property type="evidence" value="ECO:0007669"/>
    <property type="project" value="UniProtKB-ARBA"/>
</dbReference>
<dbReference type="CDD" id="cd00051">
    <property type="entry name" value="EFh"/>
    <property type="match status" value="1"/>
</dbReference>
<dbReference type="Gene3D" id="1.10.287.70">
    <property type="match status" value="2"/>
</dbReference>